<evidence type="ECO:0000256" key="3">
    <source>
        <dbReference type="ARBA" id="ARBA00004937"/>
    </source>
</evidence>
<dbReference type="GO" id="GO:0005829">
    <property type="term" value="C:cytosol"/>
    <property type="evidence" value="ECO:0007669"/>
    <property type="project" value="TreeGrafter"/>
</dbReference>
<dbReference type="SUPFAM" id="SSF103243">
    <property type="entry name" value="KA1-like"/>
    <property type="match status" value="1"/>
</dbReference>
<evidence type="ECO:0000256" key="9">
    <source>
        <dbReference type="ARBA" id="ARBA00022490"/>
    </source>
</evidence>
<feature type="region of interest" description="Disordered" evidence="29">
    <location>
        <begin position="1671"/>
        <end position="1720"/>
    </location>
</feature>
<dbReference type="InterPro" id="IPR000719">
    <property type="entry name" value="Prot_kinase_dom"/>
</dbReference>
<dbReference type="GO" id="GO:0005741">
    <property type="term" value="C:mitochondrial outer membrane"/>
    <property type="evidence" value="ECO:0007669"/>
    <property type="project" value="UniProtKB-SubCell"/>
</dbReference>
<dbReference type="InterPro" id="IPR022675">
    <property type="entry name" value="G6P_DH_C"/>
</dbReference>
<evidence type="ECO:0000256" key="27">
    <source>
        <dbReference type="PROSITE-ProRule" id="PRU10141"/>
    </source>
</evidence>
<keyword evidence="13" id="KW-0812">Transmembrane</keyword>
<dbReference type="GO" id="GO:0050661">
    <property type="term" value="F:NADP binding"/>
    <property type="evidence" value="ECO:0007669"/>
    <property type="project" value="InterPro"/>
</dbReference>
<evidence type="ECO:0000256" key="1">
    <source>
        <dbReference type="ARBA" id="ARBA00004294"/>
    </source>
</evidence>
<keyword evidence="21" id="KW-0626">Porin</keyword>
<dbReference type="PROSITE" id="PS00108">
    <property type="entry name" value="PROTEIN_KINASE_ST"/>
    <property type="match status" value="1"/>
</dbReference>
<dbReference type="CDD" id="cd14077">
    <property type="entry name" value="STKc_Kin1_2"/>
    <property type="match status" value="1"/>
</dbReference>
<comment type="similarity">
    <text evidence="5 28">Belongs to the glucose-6-phosphate dehydrogenase family.</text>
</comment>
<evidence type="ECO:0000256" key="8">
    <source>
        <dbReference type="ARBA" id="ARBA00022452"/>
    </source>
</evidence>
<dbReference type="PROSITE" id="PS50011">
    <property type="entry name" value="PROTEIN_KINASE_DOM"/>
    <property type="match status" value="1"/>
</dbReference>
<dbReference type="HAMAP" id="MF_00966">
    <property type="entry name" value="G6PD"/>
    <property type="match status" value="1"/>
</dbReference>
<dbReference type="InterPro" id="IPR028375">
    <property type="entry name" value="KA1/Ssp2_C"/>
</dbReference>
<dbReference type="UniPathway" id="UPA00115">
    <property type="reaction ID" value="UER00408"/>
</dbReference>
<evidence type="ECO:0000256" key="13">
    <source>
        <dbReference type="ARBA" id="ARBA00022692"/>
    </source>
</evidence>
<dbReference type="SUPFAM" id="SSF51735">
    <property type="entry name" value="NAD(P)-binding Rossmann-fold domains"/>
    <property type="match status" value="1"/>
</dbReference>
<keyword evidence="16" id="KW-1000">Mitochondrion outer membrane</keyword>
<dbReference type="PANTHER" id="PTHR23429:SF0">
    <property type="entry name" value="GLUCOSE-6-PHOSPHATE 1-DEHYDROGENASE"/>
    <property type="match status" value="1"/>
</dbReference>
<evidence type="ECO:0000256" key="12">
    <source>
        <dbReference type="ARBA" id="ARBA00022679"/>
    </source>
</evidence>
<organism evidence="32 33">
    <name type="scientific">Bifiguratus adelaidae</name>
    <dbReference type="NCBI Taxonomy" id="1938954"/>
    <lineage>
        <taxon>Eukaryota</taxon>
        <taxon>Fungi</taxon>
        <taxon>Fungi incertae sedis</taxon>
        <taxon>Mucoromycota</taxon>
        <taxon>Mucoromycotina</taxon>
        <taxon>Endogonomycetes</taxon>
        <taxon>Endogonales</taxon>
        <taxon>Endogonales incertae sedis</taxon>
        <taxon>Bifiguratus</taxon>
    </lineage>
</organism>
<dbReference type="PRINTS" id="PR00079">
    <property type="entry name" value="G6PDHDRGNASE"/>
</dbReference>
<keyword evidence="20" id="KW-0406">Ion transport</keyword>
<keyword evidence="12" id="KW-0808">Transferase</keyword>
<dbReference type="EMBL" id="MVBO01000079">
    <property type="protein sequence ID" value="OZJ03558.1"/>
    <property type="molecule type" value="Genomic_DNA"/>
</dbReference>
<dbReference type="Pfam" id="PF00479">
    <property type="entry name" value="G6PD_N"/>
    <property type="match status" value="1"/>
</dbReference>
<evidence type="ECO:0000256" key="21">
    <source>
        <dbReference type="ARBA" id="ARBA00023114"/>
    </source>
</evidence>
<evidence type="ECO:0000256" key="2">
    <source>
        <dbReference type="ARBA" id="ARBA00004496"/>
    </source>
</evidence>
<comment type="function">
    <text evidence="28">Catalyzes the rate-limiting step of the oxidative pentose-phosphate pathway, which represents a route for the dissimilation of carbohydrates besides glycolysis.</text>
</comment>
<feature type="domain" description="KA1" evidence="31">
    <location>
        <begin position="1842"/>
        <end position="1892"/>
    </location>
</feature>
<dbReference type="GO" id="GO:0008308">
    <property type="term" value="F:voltage-gated monoatomic anion channel activity"/>
    <property type="evidence" value="ECO:0007669"/>
    <property type="project" value="InterPro"/>
</dbReference>
<dbReference type="PROSITE" id="PS00558">
    <property type="entry name" value="EUKARYOTIC_PORIN"/>
    <property type="match status" value="1"/>
</dbReference>
<keyword evidence="10 28" id="KW-0313">Glucose metabolism</keyword>
<dbReference type="InterPro" id="IPR011009">
    <property type="entry name" value="Kinase-like_dom_sf"/>
</dbReference>
<feature type="compositionally biased region" description="Gly residues" evidence="29">
    <location>
        <begin position="1686"/>
        <end position="1697"/>
    </location>
</feature>
<evidence type="ECO:0000256" key="7">
    <source>
        <dbReference type="ARBA" id="ARBA00022448"/>
    </source>
</evidence>
<comment type="pathway">
    <text evidence="3 28">Carbohydrate degradation; pentose phosphate pathway; D-ribulose 5-phosphate from D-glucose 6-phosphate (oxidative stage): step 1/3.</text>
</comment>
<dbReference type="GO" id="GO:0009051">
    <property type="term" value="P:pentose-phosphate shunt, oxidative branch"/>
    <property type="evidence" value="ECO:0007669"/>
    <property type="project" value="TreeGrafter"/>
</dbReference>
<evidence type="ECO:0000313" key="33">
    <source>
        <dbReference type="Proteomes" id="UP000242875"/>
    </source>
</evidence>
<feature type="compositionally biased region" description="Basic and acidic residues" evidence="29">
    <location>
        <begin position="1533"/>
        <end position="1554"/>
    </location>
</feature>
<feature type="compositionally biased region" description="Polar residues" evidence="29">
    <location>
        <begin position="1675"/>
        <end position="1684"/>
    </location>
</feature>
<dbReference type="GO" id="GO:0005524">
    <property type="term" value="F:ATP binding"/>
    <property type="evidence" value="ECO:0007669"/>
    <property type="project" value="UniProtKB-UniRule"/>
</dbReference>
<sequence length="1892" mass="210217">MDQVRKQVNENTNGSLTIGWCLVSFSVRLCSGQGYSDNLEMIFRTYLRFSSLGRVLGASGDLAKKKTFPALFANYRNGYLPTETRIVGYARTEMNEEEFHSRVKQYIKNADQQDLKGFLSMCTYIHGAYDKDESWQSLNTYINKLEKEANTSHPNRLFYMALPPSVFIPVAQGLKKNVYKDGAINRVVIEKPFGMDLDSSRELGKAIGALFTEDEIYRIDHYLGKEMVKNIMSLRFANVFFGALWDKTYIENVQITFKEPFGTEGRGGYFDEFGIVRDVMQNHLLQVVSLIAMERPKSLSAEAIRDEKVKVLGCIPPIAQKDTLLGQYTASPDGSKPGYLDDDSLKNKQSKTPTFATLVAWINNERWEGVPFIMRAGKALNEQKVEIRIQFRNVAPGLFSDLPRNELVIRVQPNEAVYMKFNNKTPGLSFNTMLTELDLTYGRRYSDLKIPDAYEALILDVLRADHSNFVRDDELDAAWKIFTPLLHWIDKGEGVDIKNYAYGSRGPSELDDFVKRYGFRRHDTDFSNSCMASCNSSMHPRTRSMAFSNVRACLTMSASYKLVGKLDKIDSLFFSLHSIVSYLGKASRDLLGKDFPTGAVLLEVKTTAPNGVSFKVNGAKDAKTGIIAGNLETKYSDKKNGLTFTESWTTSNHLSGKVELENNLAKGLKVELNTSLLPSVGEKSARLGVTYKQPNVHTQAVLDVFKTHLAINSVVGHEGILAGAEVSYDILNNKVTRYNTALGYTASDYAVALHATNNLSVYSASYYHRVSAEVEAAGKAVWDSKGTNAVALEVGAKYKLDSNASLKAKISNSGVLGLGYTQLLRPGVKMTLGGSIDTTRLNENAHRGLDGYVALEERSKKATYGQRWPDDRRNMIHGPGKESRPKLIQHALVLSLGPVLLCDPGGRPELIPPSTTHDPNESQSHPTHHGIARHGVYRCASSSVIQDRDEGPSILCDSPVIPSDLPQYQPRDTPVNMAEEGEKRTDSNGQDGVHKSTEVVKQNVTGHEEGLPALEVASRETEQPEENDAKKDVQGDVALTYQAHQQTRVKPRKVLGNYTLTKTLGAGSMGKVKLAVHSITGEKLAVKIIPRSLLSSSNENISTEQEENGANRTKLENKELRTIREASIMLLLHHPYIVQTKEVMVLPHHYYMFFEYVGGGQLLDYIISHGRLKERQARKFARQITSALDYCHRNSIVHRDLKIENILISKAGDIKIIDFGLSNLYSPHSHLSTFCGSLYFAAPELLNAKLYTGPEVDVWSLGIVLYVLVCGKVPFDDQSMPALHAKIKKGVVDYPSYLTSDCKSILSRMLVTNPAHRATISEIILHPWMNKGYDSLVQSFVPHRPPLTLPIDMEVVRGMTGFEFPSEEEIKEQLEQIVTSPEYQKAAKVIAKRNAESHLSRVPSGGGLHGGLLQRKGSFSLADDDPQTIPAAYHPLVSIYYLVREKMARDNEDFSRASSQVMERYSPESSSELLSPIVPMPPMPTISKPETAHAPDIKITERPFHREQGLLLGRQGRRSILVDEGDRIVVEEYESSDRSRRNSHKGQHEDRNGSERPGPGSVLRKLSTALGRANDDKADKTAPESDHAQRKPHVRTHSVSSTLPQMATTFQERANAFINSHQPAHSPSKPHAERRGSMTSASSPNTSLNGRSKSEFASRFNTILSRTHNAHDTDTVASHRSSYTPGVGGKSVLGGKFGSNKHPASELPNTLDEHAGEHEDEKEIDLPAYFDMSLEAKDTISRVGNGNHIRTTSLGAEDHEEDYAQPSLPVSSTSGTADEAIKPVFLKGLFSVTTTSTKHPSVIRSDLIRVLERSGVKWREIKGGFECVHIPSIDVGNAESTVPMPDLVVRFEIYIVKVPWLLGMHGLQFRRVGGGVWQYKNMCSRILAELKL</sequence>
<dbReference type="InterPro" id="IPR019796">
    <property type="entry name" value="G6P_DH_AS"/>
</dbReference>
<dbReference type="InterPro" id="IPR023614">
    <property type="entry name" value="Porin_dom_sf"/>
</dbReference>
<comment type="catalytic activity">
    <reaction evidence="25">
        <text>L-threonyl-[protein] + ATP = O-phospho-L-threonyl-[protein] + ADP + H(+)</text>
        <dbReference type="Rhea" id="RHEA:46608"/>
        <dbReference type="Rhea" id="RHEA-COMP:11060"/>
        <dbReference type="Rhea" id="RHEA-COMP:11605"/>
        <dbReference type="ChEBI" id="CHEBI:15378"/>
        <dbReference type="ChEBI" id="CHEBI:30013"/>
        <dbReference type="ChEBI" id="CHEBI:30616"/>
        <dbReference type="ChEBI" id="CHEBI:61977"/>
        <dbReference type="ChEBI" id="CHEBI:456216"/>
        <dbReference type="EC" id="2.7.11.1"/>
    </reaction>
</comment>
<dbReference type="InterPro" id="IPR001282">
    <property type="entry name" value="G6P_DH"/>
</dbReference>
<evidence type="ECO:0000259" key="30">
    <source>
        <dbReference type="PROSITE" id="PS50011"/>
    </source>
</evidence>
<feature type="region of interest" description="Disordered" evidence="29">
    <location>
        <begin position="1533"/>
        <end position="1602"/>
    </location>
</feature>
<dbReference type="EC" id="1.1.1.49" evidence="28"/>
<dbReference type="PROSITE" id="PS00069">
    <property type="entry name" value="G6P_DEHYDROGENASE"/>
    <property type="match status" value="1"/>
</dbReference>
<accession>A0A261XZ17</accession>
<feature type="region of interest" description="Disordered" evidence="29">
    <location>
        <begin position="949"/>
        <end position="974"/>
    </location>
</feature>
<proteinExistence type="inferred from homology"/>
<evidence type="ECO:0000256" key="15">
    <source>
        <dbReference type="ARBA" id="ARBA00022777"/>
    </source>
</evidence>
<keyword evidence="14 27" id="KW-0547">Nucleotide-binding</keyword>
<evidence type="ECO:0000256" key="23">
    <source>
        <dbReference type="ARBA" id="ARBA00023136"/>
    </source>
</evidence>
<evidence type="ECO:0000256" key="5">
    <source>
        <dbReference type="ARBA" id="ARBA00009975"/>
    </source>
</evidence>
<dbReference type="PANTHER" id="PTHR23429">
    <property type="entry name" value="GLUCOSE-6-PHOSPHATE 1-DEHYDROGENASE G6PD"/>
    <property type="match status" value="1"/>
</dbReference>
<dbReference type="NCBIfam" id="TIGR00871">
    <property type="entry name" value="zwf"/>
    <property type="match status" value="1"/>
</dbReference>
<dbReference type="GO" id="GO:0106310">
    <property type="term" value="F:protein serine kinase activity"/>
    <property type="evidence" value="ECO:0007669"/>
    <property type="project" value="RHEA"/>
</dbReference>
<feature type="compositionally biased region" description="Polar residues" evidence="29">
    <location>
        <begin position="1637"/>
        <end position="1651"/>
    </location>
</feature>
<dbReference type="Gene3D" id="3.30.310.80">
    <property type="entry name" value="Kinase associated domain 1, KA1"/>
    <property type="match status" value="1"/>
</dbReference>
<dbReference type="Gene3D" id="1.10.510.10">
    <property type="entry name" value="Transferase(Phosphotransferase) domain 1"/>
    <property type="match status" value="1"/>
</dbReference>
<feature type="region of interest" description="Disordered" evidence="29">
    <location>
        <begin position="905"/>
        <end position="931"/>
    </location>
</feature>
<dbReference type="Gene3D" id="3.30.360.10">
    <property type="entry name" value="Dihydrodipicolinate Reductase, domain 2"/>
    <property type="match status" value="1"/>
</dbReference>
<dbReference type="FunFam" id="3.30.360.10:FF:000015">
    <property type="entry name" value="Glucose-6-phosphate 1-dehydrogenase"/>
    <property type="match status" value="1"/>
</dbReference>
<dbReference type="Pfam" id="PF01459">
    <property type="entry name" value="Porin_3"/>
    <property type="match status" value="1"/>
</dbReference>
<dbReference type="GO" id="GO:0006006">
    <property type="term" value="P:glucose metabolic process"/>
    <property type="evidence" value="ECO:0007669"/>
    <property type="project" value="UniProtKB-KW"/>
</dbReference>
<evidence type="ECO:0000259" key="31">
    <source>
        <dbReference type="PROSITE" id="PS50032"/>
    </source>
</evidence>
<dbReference type="GO" id="GO:0004345">
    <property type="term" value="F:glucose-6-phosphate dehydrogenase activity"/>
    <property type="evidence" value="ECO:0007669"/>
    <property type="project" value="UniProtKB-EC"/>
</dbReference>
<reference evidence="32 33" key="1">
    <citation type="journal article" date="2017" name="Mycologia">
        <title>Bifiguratus adelaidae, gen. et sp. nov., a new member of Mucoromycotina in endophytic and soil-dwelling habitats.</title>
        <authorList>
            <person name="Torres-Cruz T.J."/>
            <person name="Billingsley Tobias T.L."/>
            <person name="Almatruk M."/>
            <person name="Hesse C."/>
            <person name="Kuske C.R."/>
            <person name="Desiro A."/>
            <person name="Benucci G.M."/>
            <person name="Bonito G."/>
            <person name="Stajich J.E."/>
            <person name="Dunlap C."/>
            <person name="Arnold A.E."/>
            <person name="Porras-Alfaro A."/>
        </authorList>
    </citation>
    <scope>NUCLEOTIDE SEQUENCE [LARGE SCALE GENOMIC DNA]</scope>
    <source>
        <strain evidence="32 33">AZ0501</strain>
    </source>
</reference>
<evidence type="ECO:0000256" key="11">
    <source>
        <dbReference type="ARBA" id="ARBA00022527"/>
    </source>
</evidence>
<evidence type="ECO:0000256" key="20">
    <source>
        <dbReference type="ARBA" id="ARBA00023065"/>
    </source>
</evidence>
<keyword evidence="11" id="KW-0723">Serine/threonine-protein kinase</keyword>
<dbReference type="CDD" id="cd07306">
    <property type="entry name" value="Porin3_VDAC"/>
    <property type="match status" value="1"/>
</dbReference>
<keyword evidence="7" id="KW-0813">Transport</keyword>
<dbReference type="InterPro" id="IPR036291">
    <property type="entry name" value="NAD(P)-bd_dom_sf"/>
</dbReference>
<name>A0A261XZ17_9FUNG</name>
<feature type="compositionally biased region" description="Basic and acidic residues" evidence="29">
    <location>
        <begin position="1573"/>
        <end position="1589"/>
    </location>
</feature>
<evidence type="ECO:0000256" key="18">
    <source>
        <dbReference type="ARBA" id="ARBA00022857"/>
    </source>
</evidence>
<dbReference type="PROSITE" id="PS50032">
    <property type="entry name" value="KA1"/>
    <property type="match status" value="1"/>
</dbReference>
<dbReference type="FunFam" id="2.40.160.10:FF:000012">
    <property type="entry name" value="Voltage-dependent anion-selective channel"/>
    <property type="match status" value="1"/>
</dbReference>
<dbReference type="Pfam" id="PF02149">
    <property type="entry name" value="KA1"/>
    <property type="match status" value="1"/>
</dbReference>
<dbReference type="SUPFAM" id="SSF56112">
    <property type="entry name" value="Protein kinase-like (PK-like)"/>
    <property type="match status" value="1"/>
</dbReference>
<protein>
    <recommendedName>
        <fullName evidence="6 28">Glucose-6-phosphate 1-dehydrogenase</fullName>
        <ecNumber evidence="28">1.1.1.49</ecNumber>
    </recommendedName>
</protein>
<evidence type="ECO:0000256" key="6">
    <source>
        <dbReference type="ARBA" id="ARBA00020444"/>
    </source>
</evidence>
<keyword evidence="8" id="KW-1134">Transmembrane beta strand</keyword>
<feature type="compositionally biased region" description="Basic and acidic residues" evidence="29">
    <location>
        <begin position="1017"/>
        <end position="1030"/>
    </location>
</feature>
<dbReference type="GO" id="GO:0046930">
    <property type="term" value="C:pore complex"/>
    <property type="evidence" value="ECO:0007669"/>
    <property type="project" value="UniProtKB-KW"/>
</dbReference>
<keyword evidence="24 28" id="KW-0119">Carbohydrate metabolism</keyword>
<feature type="compositionally biased region" description="Polar residues" evidence="29">
    <location>
        <begin position="913"/>
        <end position="925"/>
    </location>
</feature>
<comment type="catalytic activity">
    <reaction evidence="26">
        <text>L-seryl-[protein] + ATP = O-phospho-L-seryl-[protein] + ADP + H(+)</text>
        <dbReference type="Rhea" id="RHEA:17989"/>
        <dbReference type="Rhea" id="RHEA-COMP:9863"/>
        <dbReference type="Rhea" id="RHEA-COMP:11604"/>
        <dbReference type="ChEBI" id="CHEBI:15378"/>
        <dbReference type="ChEBI" id="CHEBI:29999"/>
        <dbReference type="ChEBI" id="CHEBI:30616"/>
        <dbReference type="ChEBI" id="CHEBI:83421"/>
        <dbReference type="ChEBI" id="CHEBI:456216"/>
        <dbReference type="EC" id="2.7.11.1"/>
    </reaction>
</comment>
<dbReference type="Pfam" id="PF02781">
    <property type="entry name" value="G6PD_C"/>
    <property type="match status" value="1"/>
</dbReference>
<dbReference type="CDD" id="cd12121">
    <property type="entry name" value="MARK_C_like"/>
    <property type="match status" value="1"/>
</dbReference>
<evidence type="ECO:0000256" key="24">
    <source>
        <dbReference type="ARBA" id="ARBA00023277"/>
    </source>
</evidence>
<dbReference type="InterPro" id="IPR022674">
    <property type="entry name" value="G6P_DH_NAD-bd"/>
</dbReference>
<dbReference type="Proteomes" id="UP000242875">
    <property type="component" value="Unassembled WGS sequence"/>
</dbReference>
<keyword evidence="23" id="KW-0472">Membrane</keyword>
<dbReference type="SMART" id="SM00220">
    <property type="entry name" value="S_TKc"/>
    <property type="match status" value="1"/>
</dbReference>
<evidence type="ECO:0000256" key="25">
    <source>
        <dbReference type="ARBA" id="ARBA00047899"/>
    </source>
</evidence>
<dbReference type="OrthoDB" id="60984at2759"/>
<evidence type="ECO:0000256" key="29">
    <source>
        <dbReference type="SAM" id="MobiDB-lite"/>
    </source>
</evidence>
<dbReference type="PROSITE" id="PS00107">
    <property type="entry name" value="PROTEIN_KINASE_ATP"/>
    <property type="match status" value="1"/>
</dbReference>
<dbReference type="Gene3D" id="2.40.160.10">
    <property type="entry name" value="Porin"/>
    <property type="match status" value="1"/>
</dbReference>
<evidence type="ECO:0000256" key="26">
    <source>
        <dbReference type="ARBA" id="ARBA00048679"/>
    </source>
</evidence>
<dbReference type="Gene3D" id="3.40.50.720">
    <property type="entry name" value="NAD(P)-binding Rossmann-like Domain"/>
    <property type="match status" value="1"/>
</dbReference>
<dbReference type="InterPro" id="IPR001925">
    <property type="entry name" value="Porin_Euk"/>
</dbReference>
<dbReference type="GO" id="GO:0015288">
    <property type="term" value="F:porin activity"/>
    <property type="evidence" value="ECO:0007669"/>
    <property type="project" value="UniProtKB-KW"/>
</dbReference>
<comment type="caution">
    <text evidence="32">The sequence shown here is derived from an EMBL/GenBank/DDBJ whole genome shotgun (WGS) entry which is preliminary data.</text>
</comment>
<dbReference type="Pfam" id="PF00069">
    <property type="entry name" value="Pkinase"/>
    <property type="match status" value="1"/>
</dbReference>
<dbReference type="GO" id="GO:0004674">
    <property type="term" value="F:protein serine/threonine kinase activity"/>
    <property type="evidence" value="ECO:0007669"/>
    <property type="project" value="UniProtKB-KW"/>
</dbReference>
<evidence type="ECO:0000256" key="22">
    <source>
        <dbReference type="ARBA" id="ARBA00023128"/>
    </source>
</evidence>
<dbReference type="FunFam" id="1.10.510.10:FF:001222">
    <property type="entry name" value="Serine/threonine-protein kinase ppk25"/>
    <property type="match status" value="1"/>
</dbReference>
<comment type="catalytic activity">
    <reaction evidence="28">
        <text>D-glucose 6-phosphate + NADP(+) = 6-phospho-D-glucono-1,5-lactone + NADPH + H(+)</text>
        <dbReference type="Rhea" id="RHEA:15841"/>
        <dbReference type="ChEBI" id="CHEBI:15378"/>
        <dbReference type="ChEBI" id="CHEBI:57783"/>
        <dbReference type="ChEBI" id="CHEBI:57955"/>
        <dbReference type="ChEBI" id="CHEBI:58349"/>
        <dbReference type="ChEBI" id="CHEBI:61548"/>
        <dbReference type="EC" id="1.1.1.49"/>
    </reaction>
</comment>
<keyword evidence="33" id="KW-1185">Reference proteome</keyword>
<gene>
    <name evidence="32" type="ORF">BZG36_03105</name>
</gene>
<comment type="subcellular location">
    <subcellularLocation>
        <location evidence="2">Cytoplasm</location>
    </subcellularLocation>
    <subcellularLocation>
        <location evidence="1">Mitochondrion outer membrane</location>
    </subcellularLocation>
</comment>
<keyword evidence="9" id="KW-0963">Cytoplasm</keyword>
<evidence type="ECO:0000256" key="19">
    <source>
        <dbReference type="ARBA" id="ARBA00023002"/>
    </source>
</evidence>
<comment type="similarity">
    <text evidence="4">Belongs to the eukaryotic mitochondrial porin family.</text>
</comment>
<keyword evidence="15" id="KW-0418">Kinase</keyword>
<dbReference type="InterPro" id="IPR001772">
    <property type="entry name" value="KA1_dom"/>
</dbReference>
<evidence type="ECO:0000256" key="4">
    <source>
        <dbReference type="ARBA" id="ARBA00007780"/>
    </source>
</evidence>
<evidence type="ECO:0000256" key="10">
    <source>
        <dbReference type="ARBA" id="ARBA00022526"/>
    </source>
</evidence>
<feature type="region of interest" description="Disordered" evidence="29">
    <location>
        <begin position="1620"/>
        <end position="1654"/>
    </location>
</feature>
<evidence type="ECO:0000256" key="28">
    <source>
        <dbReference type="RuleBase" id="RU362120"/>
    </source>
</evidence>
<keyword evidence="17 27" id="KW-0067">ATP-binding</keyword>
<evidence type="ECO:0000313" key="32">
    <source>
        <dbReference type="EMBL" id="OZJ03558.1"/>
    </source>
</evidence>
<feature type="domain" description="Protein kinase" evidence="30">
    <location>
        <begin position="1058"/>
        <end position="1329"/>
    </location>
</feature>
<feature type="binding site" evidence="27">
    <location>
        <position position="1087"/>
    </location>
    <ligand>
        <name>ATP</name>
        <dbReference type="ChEBI" id="CHEBI:30616"/>
    </ligand>
</feature>
<dbReference type="InterPro" id="IPR017441">
    <property type="entry name" value="Protein_kinase_ATP_BS"/>
</dbReference>
<dbReference type="SUPFAM" id="SSF55347">
    <property type="entry name" value="Glyceraldehyde-3-phosphate dehydrogenase-like, C-terminal domain"/>
    <property type="match status" value="1"/>
</dbReference>
<evidence type="ECO:0000256" key="14">
    <source>
        <dbReference type="ARBA" id="ARBA00022741"/>
    </source>
</evidence>
<keyword evidence="22" id="KW-0496">Mitochondrion</keyword>
<evidence type="ECO:0000256" key="16">
    <source>
        <dbReference type="ARBA" id="ARBA00022787"/>
    </source>
</evidence>
<feature type="compositionally biased region" description="Basic and acidic residues" evidence="29">
    <location>
        <begin position="1711"/>
        <end position="1720"/>
    </location>
</feature>
<dbReference type="InterPro" id="IPR008271">
    <property type="entry name" value="Ser/Thr_kinase_AS"/>
</dbReference>
<keyword evidence="18 28" id="KW-0521">NADP</keyword>
<evidence type="ECO:0000256" key="17">
    <source>
        <dbReference type="ARBA" id="ARBA00022840"/>
    </source>
</evidence>
<dbReference type="InterPro" id="IPR027246">
    <property type="entry name" value="Porin_Euk/Tom40"/>
</dbReference>
<keyword evidence="19 28" id="KW-0560">Oxidoreductase</keyword>
<feature type="region of interest" description="Disordered" evidence="29">
    <location>
        <begin position="1003"/>
        <end position="1030"/>
    </location>
</feature>